<proteinExistence type="predicted"/>
<dbReference type="RefSeq" id="XP_020117884.1">
    <property type="nucleotide sequence ID" value="XM_020262271.1"/>
</dbReference>
<keyword evidence="3" id="KW-1185">Reference proteome</keyword>
<evidence type="ECO:0000313" key="3">
    <source>
        <dbReference type="Proteomes" id="UP000214365"/>
    </source>
</evidence>
<organism evidence="2 3">
    <name type="scientific">Talaromyces atroroseus</name>
    <dbReference type="NCBI Taxonomy" id="1441469"/>
    <lineage>
        <taxon>Eukaryota</taxon>
        <taxon>Fungi</taxon>
        <taxon>Dikarya</taxon>
        <taxon>Ascomycota</taxon>
        <taxon>Pezizomycotina</taxon>
        <taxon>Eurotiomycetes</taxon>
        <taxon>Eurotiomycetidae</taxon>
        <taxon>Eurotiales</taxon>
        <taxon>Trichocomaceae</taxon>
        <taxon>Talaromyces</taxon>
        <taxon>Talaromyces sect. Trachyspermi</taxon>
    </lineage>
</organism>
<protein>
    <submittedName>
        <fullName evidence="2">Uncharacterized protein</fullName>
    </submittedName>
</protein>
<comment type="caution">
    <text evidence="2">The sequence shown here is derived from an EMBL/GenBank/DDBJ whole genome shotgun (WGS) entry which is preliminary data.</text>
</comment>
<evidence type="ECO:0000256" key="1">
    <source>
        <dbReference type="SAM" id="SignalP"/>
    </source>
</evidence>
<reference evidence="2 3" key="1">
    <citation type="submission" date="2015-06" db="EMBL/GenBank/DDBJ databases">
        <title>Talaromyces atroroseus IBT 11181 draft genome.</title>
        <authorList>
            <person name="Rasmussen K.B."/>
            <person name="Rasmussen S."/>
            <person name="Petersen B."/>
            <person name="Sicheritz-Ponten T."/>
            <person name="Mortensen U.H."/>
            <person name="Thrane U."/>
        </authorList>
    </citation>
    <scope>NUCLEOTIDE SEQUENCE [LARGE SCALE GENOMIC DNA]</scope>
    <source>
        <strain evidence="2 3">IBT 11181</strain>
    </source>
</reference>
<feature type="signal peptide" evidence="1">
    <location>
        <begin position="1"/>
        <end position="19"/>
    </location>
</feature>
<dbReference type="EMBL" id="LFMY01000011">
    <property type="protein sequence ID" value="OKL57763.1"/>
    <property type="molecule type" value="Genomic_DNA"/>
</dbReference>
<dbReference type="Proteomes" id="UP000214365">
    <property type="component" value="Unassembled WGS sequence"/>
</dbReference>
<dbReference type="GeneID" id="31006641"/>
<dbReference type="AlphaFoldDB" id="A0A225AF82"/>
<keyword evidence="1" id="KW-0732">Signal</keyword>
<evidence type="ECO:0000313" key="2">
    <source>
        <dbReference type="EMBL" id="OKL57763.1"/>
    </source>
</evidence>
<name>A0A225AF82_TALAT</name>
<feature type="chain" id="PRO_5012262644" evidence="1">
    <location>
        <begin position="20"/>
        <end position="67"/>
    </location>
</feature>
<accession>A0A225AF82</accession>
<sequence length="67" mass="7347">MRGLLLFASLMGLALQSLASPLRSGVIPALEVRKVRDSSQRTMLSFSTDNEQDLHEFDGILPESETA</sequence>
<gene>
    <name evidence="2" type="ORF">UA08_06885</name>
</gene>